<protein>
    <submittedName>
        <fullName evidence="1">Uncharacterized protein</fullName>
    </submittedName>
</protein>
<dbReference type="Gene3D" id="3.30.470.20">
    <property type="entry name" value="ATP-grasp fold, B domain"/>
    <property type="match status" value="1"/>
</dbReference>
<name>A0ABD0R7W9_CIRMR</name>
<comment type="caution">
    <text evidence="1">The sequence shown here is derived from an EMBL/GenBank/DDBJ whole genome shotgun (WGS) entry which is preliminary data.</text>
</comment>
<dbReference type="InterPro" id="IPR049076">
    <property type="entry name" value="ACCA"/>
</dbReference>
<organism evidence="1 2">
    <name type="scientific">Cirrhinus mrigala</name>
    <name type="common">Mrigala</name>
    <dbReference type="NCBI Taxonomy" id="683832"/>
    <lineage>
        <taxon>Eukaryota</taxon>
        <taxon>Metazoa</taxon>
        <taxon>Chordata</taxon>
        <taxon>Craniata</taxon>
        <taxon>Vertebrata</taxon>
        <taxon>Euteleostomi</taxon>
        <taxon>Actinopterygii</taxon>
        <taxon>Neopterygii</taxon>
        <taxon>Teleostei</taxon>
        <taxon>Ostariophysi</taxon>
        <taxon>Cypriniformes</taxon>
        <taxon>Cyprinidae</taxon>
        <taxon>Labeoninae</taxon>
        <taxon>Labeonini</taxon>
        <taxon>Cirrhinus</taxon>
    </lineage>
</organism>
<feature type="non-terminal residue" evidence="1">
    <location>
        <position position="54"/>
    </location>
</feature>
<dbReference type="PANTHER" id="PTHR45728">
    <property type="entry name" value="ACETYL-COA CARBOXYLASE, ISOFORM A"/>
    <property type="match status" value="1"/>
</dbReference>
<evidence type="ECO:0000313" key="2">
    <source>
        <dbReference type="Proteomes" id="UP001529510"/>
    </source>
</evidence>
<keyword evidence="2" id="KW-1185">Reference proteome</keyword>
<dbReference type="PANTHER" id="PTHR45728:SF1">
    <property type="entry name" value="ACETYL-COA CARBOXYLASE 2"/>
    <property type="match status" value="1"/>
</dbReference>
<accession>A0ABD0R7W9</accession>
<proteinExistence type="predicted"/>
<dbReference type="EMBL" id="JAMKFB020000005">
    <property type="protein sequence ID" value="KAL0193831.1"/>
    <property type="molecule type" value="Genomic_DNA"/>
</dbReference>
<feature type="non-terminal residue" evidence="1">
    <location>
        <position position="1"/>
    </location>
</feature>
<reference evidence="1 2" key="1">
    <citation type="submission" date="2024-05" db="EMBL/GenBank/DDBJ databases">
        <title>Genome sequencing and assembly of Indian major carp, Cirrhinus mrigala (Hamilton, 1822).</title>
        <authorList>
            <person name="Mohindra V."/>
            <person name="Chowdhury L.M."/>
            <person name="Lal K."/>
            <person name="Jena J.K."/>
        </authorList>
    </citation>
    <scope>NUCLEOTIDE SEQUENCE [LARGE SCALE GENOMIC DNA]</scope>
    <source>
        <strain evidence="1">CM1030</strain>
        <tissue evidence="1">Blood</tissue>
    </source>
</reference>
<dbReference type="Proteomes" id="UP001529510">
    <property type="component" value="Unassembled WGS sequence"/>
</dbReference>
<dbReference type="AlphaFoldDB" id="A0ABD0R7W9"/>
<evidence type="ECO:0000313" key="1">
    <source>
        <dbReference type="EMBL" id="KAL0193831.1"/>
    </source>
</evidence>
<gene>
    <name evidence="1" type="ORF">M9458_012127</name>
</gene>
<sequence length="54" mass="6037">IAMGIPLYRIKEIRVLFGETPWGDSPINFESPECIPCPRGHVIAARITSENPDE</sequence>